<dbReference type="InterPro" id="IPR008995">
    <property type="entry name" value="Mo/tungstate-bd_C_term_dom"/>
</dbReference>
<dbReference type="Pfam" id="PF08402">
    <property type="entry name" value="TOBE_2"/>
    <property type="match status" value="1"/>
</dbReference>
<evidence type="ECO:0000313" key="7">
    <source>
        <dbReference type="Proteomes" id="UP000661435"/>
    </source>
</evidence>
<dbReference type="Proteomes" id="UP000661435">
    <property type="component" value="Unassembled WGS sequence"/>
</dbReference>
<dbReference type="PANTHER" id="PTHR42781:SF4">
    <property type="entry name" value="SPERMIDINE_PUTRESCINE IMPORT ATP-BINDING PROTEIN POTA"/>
    <property type="match status" value="1"/>
</dbReference>
<dbReference type="SMART" id="SM00382">
    <property type="entry name" value="AAA"/>
    <property type="match status" value="1"/>
</dbReference>
<dbReference type="AlphaFoldDB" id="A0A8J6MEJ3"/>
<name>A0A8J6MEJ3_9FIRM</name>
<accession>A0A8J6MEJ3</accession>
<evidence type="ECO:0000256" key="2">
    <source>
        <dbReference type="ARBA" id="ARBA00022741"/>
    </source>
</evidence>
<evidence type="ECO:0000259" key="5">
    <source>
        <dbReference type="PROSITE" id="PS50893"/>
    </source>
</evidence>
<dbReference type="Pfam" id="PF00005">
    <property type="entry name" value="ABC_tran"/>
    <property type="match status" value="1"/>
</dbReference>
<dbReference type="GO" id="GO:0005524">
    <property type="term" value="F:ATP binding"/>
    <property type="evidence" value="ECO:0007669"/>
    <property type="project" value="UniProtKB-KW"/>
</dbReference>
<dbReference type="PANTHER" id="PTHR42781">
    <property type="entry name" value="SPERMIDINE/PUTRESCINE IMPORT ATP-BINDING PROTEIN POTA"/>
    <property type="match status" value="1"/>
</dbReference>
<reference evidence="6" key="1">
    <citation type="submission" date="2020-08" db="EMBL/GenBank/DDBJ databases">
        <title>Genome public.</title>
        <authorList>
            <person name="Liu C."/>
            <person name="Sun Q."/>
        </authorList>
    </citation>
    <scope>NUCLEOTIDE SEQUENCE</scope>
    <source>
        <strain evidence="6">NSJ-51</strain>
    </source>
</reference>
<comment type="caution">
    <text evidence="6">The sequence shown here is derived from an EMBL/GenBank/DDBJ whole genome shotgun (WGS) entry which is preliminary data.</text>
</comment>
<proteinExistence type="predicted"/>
<dbReference type="SUPFAM" id="SSF50331">
    <property type="entry name" value="MOP-like"/>
    <property type="match status" value="1"/>
</dbReference>
<organism evidence="6 7">
    <name type="scientific">Lawsonibacter hominis</name>
    <dbReference type="NCBI Taxonomy" id="2763053"/>
    <lineage>
        <taxon>Bacteria</taxon>
        <taxon>Bacillati</taxon>
        <taxon>Bacillota</taxon>
        <taxon>Clostridia</taxon>
        <taxon>Eubacteriales</taxon>
        <taxon>Oscillospiraceae</taxon>
        <taxon>Lawsonibacter</taxon>
    </lineage>
</organism>
<evidence type="ECO:0000256" key="1">
    <source>
        <dbReference type="ARBA" id="ARBA00022448"/>
    </source>
</evidence>
<evidence type="ECO:0000313" key="6">
    <source>
        <dbReference type="EMBL" id="MBC5732963.1"/>
    </source>
</evidence>
<dbReference type="GO" id="GO:0016887">
    <property type="term" value="F:ATP hydrolysis activity"/>
    <property type="evidence" value="ECO:0007669"/>
    <property type="project" value="InterPro"/>
</dbReference>
<keyword evidence="2" id="KW-0547">Nucleotide-binding</keyword>
<dbReference type="Gene3D" id="3.40.50.300">
    <property type="entry name" value="P-loop containing nucleotide triphosphate hydrolases"/>
    <property type="match status" value="1"/>
</dbReference>
<dbReference type="FunFam" id="3.40.50.300:FF:000425">
    <property type="entry name" value="Probable ABC transporter, ATP-binding subunit"/>
    <property type="match status" value="1"/>
</dbReference>
<sequence length="343" mass="37418">MADLKIVDVRKSYGKKEVLKGVSLTAGTGEFLALLGPSGCGKTTLLNTISGIVRQDAGQVLVDGRDISRSPIEKRNIGVVFQNYALFAHMNVFENVAYPLRLKKVPKAELQQRVGQALETVRLDGYAPRRIAQLSGGEQQRVALARAIVYRPDILLLDEPLSALDRKIREQMQIEVRRIQREIGITTVFVTHDQGEALSMADRVLLMHGGQIIEDNTPAEVYLHPKSAFAADFIGASNVLEGRYEHGRVNAGGLALPVGEQAVSDGARVRALIKEENLALLPPGQGDLSARIQDKLFLGQSIRITLRCGERILFALIPAREAEPLTVGSDVDLRVMGASVFAL</sequence>
<dbReference type="InterPro" id="IPR017871">
    <property type="entry name" value="ABC_transporter-like_CS"/>
</dbReference>
<dbReference type="EMBL" id="JACOPP010000004">
    <property type="protein sequence ID" value="MBC5732963.1"/>
    <property type="molecule type" value="Genomic_DNA"/>
</dbReference>
<dbReference type="InterPro" id="IPR003593">
    <property type="entry name" value="AAA+_ATPase"/>
</dbReference>
<gene>
    <name evidence="6" type="ORF">H8S57_04385</name>
</gene>
<protein>
    <recommendedName>
        <fullName evidence="4">ABC-type quaternary amine transporter</fullName>
        <ecNumber evidence="4">7.6.2.9</ecNumber>
    </recommendedName>
</protein>
<feature type="domain" description="ABC transporter" evidence="5">
    <location>
        <begin position="4"/>
        <end position="234"/>
    </location>
</feature>
<evidence type="ECO:0000256" key="3">
    <source>
        <dbReference type="ARBA" id="ARBA00022840"/>
    </source>
</evidence>
<dbReference type="RefSeq" id="WP_186906860.1">
    <property type="nucleotide sequence ID" value="NZ_JACOPP010000004.1"/>
</dbReference>
<evidence type="ECO:0000256" key="4">
    <source>
        <dbReference type="ARBA" id="ARBA00066388"/>
    </source>
</evidence>
<dbReference type="PROSITE" id="PS50893">
    <property type="entry name" value="ABC_TRANSPORTER_2"/>
    <property type="match status" value="1"/>
</dbReference>
<dbReference type="GO" id="GO:0015418">
    <property type="term" value="F:ABC-type quaternary ammonium compound transporting activity"/>
    <property type="evidence" value="ECO:0007669"/>
    <property type="project" value="UniProtKB-EC"/>
</dbReference>
<dbReference type="InterPro" id="IPR050093">
    <property type="entry name" value="ABC_SmlMolc_Importer"/>
</dbReference>
<dbReference type="InterPro" id="IPR003439">
    <property type="entry name" value="ABC_transporter-like_ATP-bd"/>
</dbReference>
<dbReference type="InterPro" id="IPR013611">
    <property type="entry name" value="Transp-assoc_OB_typ2"/>
</dbReference>
<dbReference type="InterPro" id="IPR027417">
    <property type="entry name" value="P-loop_NTPase"/>
</dbReference>
<keyword evidence="3 6" id="KW-0067">ATP-binding</keyword>
<dbReference type="SUPFAM" id="SSF52540">
    <property type="entry name" value="P-loop containing nucleoside triphosphate hydrolases"/>
    <property type="match status" value="1"/>
</dbReference>
<dbReference type="EC" id="7.6.2.9" evidence="4"/>
<dbReference type="GO" id="GO:0043190">
    <property type="term" value="C:ATP-binding cassette (ABC) transporter complex"/>
    <property type="evidence" value="ECO:0007669"/>
    <property type="project" value="InterPro"/>
</dbReference>
<keyword evidence="1" id="KW-0813">Transport</keyword>
<keyword evidence="7" id="KW-1185">Reference proteome</keyword>
<dbReference type="PROSITE" id="PS00211">
    <property type="entry name" value="ABC_TRANSPORTER_1"/>
    <property type="match status" value="1"/>
</dbReference>